<keyword evidence="2" id="KW-1185">Reference proteome</keyword>
<accession>A0AAD6XS84</accession>
<organism evidence="1 2">
    <name type="scientific">Mycena belliarum</name>
    <dbReference type="NCBI Taxonomy" id="1033014"/>
    <lineage>
        <taxon>Eukaryota</taxon>
        <taxon>Fungi</taxon>
        <taxon>Dikarya</taxon>
        <taxon>Basidiomycota</taxon>
        <taxon>Agaricomycotina</taxon>
        <taxon>Agaricomycetes</taxon>
        <taxon>Agaricomycetidae</taxon>
        <taxon>Agaricales</taxon>
        <taxon>Marasmiineae</taxon>
        <taxon>Mycenaceae</taxon>
        <taxon>Mycena</taxon>
    </lineage>
</organism>
<name>A0AAD6XS84_9AGAR</name>
<comment type="caution">
    <text evidence="1">The sequence shown here is derived from an EMBL/GenBank/DDBJ whole genome shotgun (WGS) entry which is preliminary data.</text>
</comment>
<gene>
    <name evidence="1" type="ORF">B0H15DRAFT_69465</name>
</gene>
<dbReference type="AlphaFoldDB" id="A0AAD6XS84"/>
<dbReference type="Proteomes" id="UP001222325">
    <property type="component" value="Unassembled WGS sequence"/>
</dbReference>
<dbReference type="EMBL" id="JARJCN010000012">
    <property type="protein sequence ID" value="KAJ7095754.1"/>
    <property type="molecule type" value="Genomic_DNA"/>
</dbReference>
<sequence>MLPNWRWPTTAMPLPQFLLSARTTRWSVPKRWRWRIPPMISTRWSRSRRRSPIPDMGLEAWSGFDKLQDAEEPLTPEEMIRQLEEMILPEDEAELWNICNDVVTEQDRDIIRAFKLKLMSNMPRAAFNQMRYAFQNKLDISSKWAIIHSSTRHTIPR</sequence>
<proteinExistence type="predicted"/>
<evidence type="ECO:0000313" key="2">
    <source>
        <dbReference type="Proteomes" id="UP001222325"/>
    </source>
</evidence>
<protein>
    <submittedName>
        <fullName evidence="1">Uncharacterized protein</fullName>
    </submittedName>
</protein>
<reference evidence="1" key="1">
    <citation type="submission" date="2023-03" db="EMBL/GenBank/DDBJ databases">
        <title>Massive genome expansion in bonnet fungi (Mycena s.s.) driven by repeated elements and novel gene families across ecological guilds.</title>
        <authorList>
            <consortium name="Lawrence Berkeley National Laboratory"/>
            <person name="Harder C.B."/>
            <person name="Miyauchi S."/>
            <person name="Viragh M."/>
            <person name="Kuo A."/>
            <person name="Thoen E."/>
            <person name="Andreopoulos B."/>
            <person name="Lu D."/>
            <person name="Skrede I."/>
            <person name="Drula E."/>
            <person name="Henrissat B."/>
            <person name="Morin E."/>
            <person name="Kohler A."/>
            <person name="Barry K."/>
            <person name="LaButti K."/>
            <person name="Morin E."/>
            <person name="Salamov A."/>
            <person name="Lipzen A."/>
            <person name="Mereny Z."/>
            <person name="Hegedus B."/>
            <person name="Baldrian P."/>
            <person name="Stursova M."/>
            <person name="Weitz H."/>
            <person name="Taylor A."/>
            <person name="Grigoriev I.V."/>
            <person name="Nagy L.G."/>
            <person name="Martin F."/>
            <person name="Kauserud H."/>
        </authorList>
    </citation>
    <scope>NUCLEOTIDE SEQUENCE</scope>
    <source>
        <strain evidence="1">CBHHK173m</strain>
    </source>
</reference>
<evidence type="ECO:0000313" key="1">
    <source>
        <dbReference type="EMBL" id="KAJ7095754.1"/>
    </source>
</evidence>